<accession>A0ABW1K7Q7</accession>
<organism evidence="3 4">
    <name type="scientific">Plantactinospora solaniradicis</name>
    <dbReference type="NCBI Taxonomy" id="1723736"/>
    <lineage>
        <taxon>Bacteria</taxon>
        <taxon>Bacillati</taxon>
        <taxon>Actinomycetota</taxon>
        <taxon>Actinomycetes</taxon>
        <taxon>Micromonosporales</taxon>
        <taxon>Micromonosporaceae</taxon>
        <taxon>Plantactinospora</taxon>
    </lineage>
</organism>
<feature type="transmembrane region" description="Helical" evidence="2">
    <location>
        <begin position="54"/>
        <end position="76"/>
    </location>
</feature>
<dbReference type="RefSeq" id="WP_377422383.1">
    <property type="nucleotide sequence ID" value="NZ_JBHSPR010000010.1"/>
</dbReference>
<feature type="compositionally biased region" description="Low complexity" evidence="1">
    <location>
        <begin position="1"/>
        <end position="16"/>
    </location>
</feature>
<gene>
    <name evidence="3" type="ORF">ACFP2T_16595</name>
</gene>
<name>A0ABW1K7Q7_9ACTN</name>
<keyword evidence="2" id="KW-1133">Transmembrane helix</keyword>
<comment type="caution">
    <text evidence="3">The sequence shown here is derived from an EMBL/GenBank/DDBJ whole genome shotgun (WGS) entry which is preliminary data.</text>
</comment>
<keyword evidence="4" id="KW-1185">Reference proteome</keyword>
<protein>
    <submittedName>
        <fullName evidence="3">Uncharacterized protein</fullName>
    </submittedName>
</protein>
<keyword evidence="2" id="KW-0472">Membrane</keyword>
<proteinExistence type="predicted"/>
<evidence type="ECO:0000256" key="2">
    <source>
        <dbReference type="SAM" id="Phobius"/>
    </source>
</evidence>
<feature type="region of interest" description="Disordered" evidence="1">
    <location>
        <begin position="1"/>
        <end position="21"/>
    </location>
</feature>
<reference evidence="4" key="1">
    <citation type="journal article" date="2019" name="Int. J. Syst. Evol. Microbiol.">
        <title>The Global Catalogue of Microorganisms (GCM) 10K type strain sequencing project: providing services to taxonomists for standard genome sequencing and annotation.</title>
        <authorList>
            <consortium name="The Broad Institute Genomics Platform"/>
            <consortium name="The Broad Institute Genome Sequencing Center for Infectious Disease"/>
            <person name="Wu L."/>
            <person name="Ma J."/>
        </authorList>
    </citation>
    <scope>NUCLEOTIDE SEQUENCE [LARGE SCALE GENOMIC DNA]</scope>
    <source>
        <strain evidence="4">ZS-35-S2</strain>
    </source>
</reference>
<evidence type="ECO:0000313" key="3">
    <source>
        <dbReference type="EMBL" id="MFC6017822.1"/>
    </source>
</evidence>
<dbReference type="Proteomes" id="UP001596203">
    <property type="component" value="Unassembled WGS sequence"/>
</dbReference>
<sequence>MTDLLPARPMPLARRPAPAPPTTNRWTGVVYKLLGALTAPVAGTLMSAMGGPTWLTRLSLCVSLLVIAACFFALLMERRTVQRANRRHTRYVR</sequence>
<keyword evidence="2" id="KW-0812">Transmembrane</keyword>
<evidence type="ECO:0000313" key="4">
    <source>
        <dbReference type="Proteomes" id="UP001596203"/>
    </source>
</evidence>
<dbReference type="EMBL" id="JBHSPR010000010">
    <property type="protein sequence ID" value="MFC6017822.1"/>
    <property type="molecule type" value="Genomic_DNA"/>
</dbReference>
<evidence type="ECO:0000256" key="1">
    <source>
        <dbReference type="SAM" id="MobiDB-lite"/>
    </source>
</evidence>